<dbReference type="InterPro" id="IPR011990">
    <property type="entry name" value="TPR-like_helical_dom_sf"/>
</dbReference>
<dbReference type="InterPro" id="IPR002110">
    <property type="entry name" value="Ankyrin_rpt"/>
</dbReference>
<dbReference type="PANTHER" id="PTHR24198">
    <property type="entry name" value="ANKYRIN REPEAT AND PROTEIN KINASE DOMAIN-CONTAINING PROTEIN"/>
    <property type="match status" value="1"/>
</dbReference>
<keyword evidence="6" id="KW-1185">Reference proteome</keyword>
<feature type="repeat" description="ANK" evidence="3">
    <location>
        <begin position="235"/>
        <end position="267"/>
    </location>
</feature>
<evidence type="ECO:0000256" key="4">
    <source>
        <dbReference type="SAM" id="Coils"/>
    </source>
</evidence>
<protein>
    <submittedName>
        <fullName evidence="5">Uncharacterized protein</fullName>
    </submittedName>
</protein>
<keyword evidence="4" id="KW-0175">Coiled coil</keyword>
<accession>A0A370G9G5</accession>
<evidence type="ECO:0000256" key="1">
    <source>
        <dbReference type="ARBA" id="ARBA00022737"/>
    </source>
</evidence>
<dbReference type="AlphaFoldDB" id="A0A370G9G5"/>
<dbReference type="Proteomes" id="UP000254720">
    <property type="component" value="Unassembled WGS sequence"/>
</dbReference>
<organism evidence="5 6">
    <name type="scientific">Aquicella lusitana</name>
    <dbReference type="NCBI Taxonomy" id="254246"/>
    <lineage>
        <taxon>Bacteria</taxon>
        <taxon>Pseudomonadati</taxon>
        <taxon>Pseudomonadota</taxon>
        <taxon>Gammaproteobacteria</taxon>
        <taxon>Legionellales</taxon>
        <taxon>Coxiellaceae</taxon>
        <taxon>Aquicella</taxon>
    </lineage>
</organism>
<keyword evidence="1" id="KW-0677">Repeat</keyword>
<dbReference type="RefSeq" id="WP_114835207.1">
    <property type="nucleotide sequence ID" value="NZ_LR699114.1"/>
</dbReference>
<dbReference type="PANTHER" id="PTHR24198:SF165">
    <property type="entry name" value="ANKYRIN REPEAT-CONTAINING PROTEIN-RELATED"/>
    <property type="match status" value="1"/>
</dbReference>
<dbReference type="Gene3D" id="1.25.40.10">
    <property type="entry name" value="Tetratricopeptide repeat domain"/>
    <property type="match status" value="1"/>
</dbReference>
<feature type="coiled-coil region" evidence="4">
    <location>
        <begin position="946"/>
        <end position="997"/>
    </location>
</feature>
<evidence type="ECO:0000313" key="5">
    <source>
        <dbReference type="EMBL" id="RDI39850.1"/>
    </source>
</evidence>
<keyword evidence="2 3" id="KW-0040">ANK repeat</keyword>
<dbReference type="SMART" id="SM00248">
    <property type="entry name" value="ANK"/>
    <property type="match status" value="3"/>
</dbReference>
<dbReference type="SUPFAM" id="SSF48403">
    <property type="entry name" value="Ankyrin repeat"/>
    <property type="match status" value="1"/>
</dbReference>
<name>A0A370G9G5_9COXI</name>
<evidence type="ECO:0000256" key="3">
    <source>
        <dbReference type="PROSITE-ProRule" id="PRU00023"/>
    </source>
</evidence>
<feature type="coiled-coil region" evidence="4">
    <location>
        <begin position="742"/>
        <end position="769"/>
    </location>
</feature>
<reference evidence="5 6" key="1">
    <citation type="submission" date="2018-07" db="EMBL/GenBank/DDBJ databases">
        <title>Genomic Encyclopedia of Type Strains, Phase IV (KMG-IV): sequencing the most valuable type-strain genomes for metagenomic binning, comparative biology and taxonomic classification.</title>
        <authorList>
            <person name="Goeker M."/>
        </authorList>
    </citation>
    <scope>NUCLEOTIDE SEQUENCE [LARGE SCALE GENOMIC DNA]</scope>
    <source>
        <strain evidence="5 6">DSM 16500</strain>
    </source>
</reference>
<dbReference type="PROSITE" id="PS50088">
    <property type="entry name" value="ANK_REPEAT"/>
    <property type="match status" value="1"/>
</dbReference>
<evidence type="ECO:0000256" key="2">
    <source>
        <dbReference type="ARBA" id="ARBA00023043"/>
    </source>
</evidence>
<dbReference type="EMBL" id="QQAX01000026">
    <property type="protein sequence ID" value="RDI39850.1"/>
    <property type="molecule type" value="Genomic_DNA"/>
</dbReference>
<proteinExistence type="predicted"/>
<dbReference type="Pfam" id="PF12796">
    <property type="entry name" value="Ank_2"/>
    <property type="match status" value="1"/>
</dbReference>
<dbReference type="InterPro" id="IPR036770">
    <property type="entry name" value="Ankyrin_rpt-contain_sf"/>
</dbReference>
<sequence>MMLSPIDRRIHAIDSFLHNLAQKDLMTLQLLVEDTPSLLNEPCKAVLSLSDSIYGPVVESPPLTVAEYALLSCKESSIIQYILSRMQTADLIAFLAKKIKTTPKGKRSTDEPTVFHLLASNFNQACTRILLSHLADANLDEMLQWQDNDSWTVLYSTCYHKGNWELYLEQTTRPKDLLSSKSRNGWTLFNLLLFQMKKDDEKIRKQIENVLHLLEDQAATVILNVITASGWSKEAKKTALHQAVEIGDLPLVRLLLDKLKEANILPAWLRQAFFFHLDNMGFSPYQIAVKNNNDAICSLLLNQVSFVSIEESHLILFVSKLRDDIAANPGRYQKLHDLAPALNKAIQKNPEPFKSFIDHDMGMKCIRALPMNGPLISTILALNLSGKYKNDKTWCHRNVITHALFEIESDASTLRKDNEDALMLVSKLKNTINNPLKRAQIAKALLDLYSSSRDVAKGFGALINLSKYADVYPEISFALAQCYLQGKGVAADHDKACDYYVQCYLQLYKQVGVQTKDAALAHFLLDFKEKLLSCLYDHQMSKEQDEIKRICMAVKYSEIFLLEKRYEICRTTLEYAKQNTKNPALLNLISSRYFQLSKIDTHSAQDLENASLLEFGPALIEKAAQSLNNRHPSDFESAANFYYRALKTTNTPETKKAIDGLIHCLKMSPAASQEAAIEAAFFVSQKENAFYEDFLLFLSKEYDFFFAKKALSGKLPLKESEFIDEVIRLVLRDGSPSLPAQKQMQEQSKKAAEKKLREIAESAKHLSTRAGCWTVLALLSSTPESSREIQHALALDTTKTAIVGILTNIKNAKWPIAQKAASFLNWINHHQPEMAVQKSSLVEPLYPPLEKPESPAQPPQLPYADFLFFPPPSAPPKEEDNSNSVILSPYYPSPEIAPPIQSFSPPDQDWNEQNLLPKASLPYILNELDGQRRKMMELDKRLQETAQVLTQTNELLTQTRETLRQKETENVQLRAELANKTRDNKLLENQIHDLREDLRPVAALRRCHVLFNHLKEPESSPVETADSLTSETRYEFGKQI</sequence>
<comment type="caution">
    <text evidence="5">The sequence shown here is derived from an EMBL/GenBank/DDBJ whole genome shotgun (WGS) entry which is preliminary data.</text>
</comment>
<evidence type="ECO:0000313" key="6">
    <source>
        <dbReference type="Proteomes" id="UP000254720"/>
    </source>
</evidence>
<gene>
    <name evidence="5" type="ORF">C8D86_12622</name>
</gene>
<dbReference type="Gene3D" id="1.25.40.20">
    <property type="entry name" value="Ankyrin repeat-containing domain"/>
    <property type="match status" value="1"/>
</dbReference>